<accession>A0A1S9RAU1</accession>
<evidence type="ECO:0000313" key="1">
    <source>
        <dbReference type="EMBL" id="OOQ82526.1"/>
    </source>
</evidence>
<dbReference type="EMBL" id="LJBN01000216">
    <property type="protein sequence ID" value="OOQ82526.1"/>
    <property type="molecule type" value="Genomic_DNA"/>
</dbReference>
<dbReference type="GO" id="GO:0008237">
    <property type="term" value="F:metallopeptidase activity"/>
    <property type="evidence" value="ECO:0007669"/>
    <property type="project" value="InterPro"/>
</dbReference>
<reference evidence="2" key="1">
    <citation type="submission" date="2015-09" db="EMBL/GenBank/DDBJ databases">
        <authorList>
            <person name="Fill T.P."/>
            <person name="Baretta J.F."/>
            <person name="de Almeida L.G."/>
            <person name="Rocha M."/>
            <person name="de Souza D.H."/>
            <person name="Malavazi I."/>
            <person name="Cerdeira L.T."/>
            <person name="Hong H."/>
            <person name="Samborskyy M."/>
            <person name="de Vasconcelos A.T."/>
            <person name="Leadlay P."/>
            <person name="Rodrigues-Filho E."/>
        </authorList>
    </citation>
    <scope>NUCLEOTIDE SEQUENCE [LARGE SCALE GENOMIC DNA]</scope>
    <source>
        <strain evidence="2">LaBioMMi 136</strain>
    </source>
</reference>
<comment type="caution">
    <text evidence="1">The sequence shown here is derived from an EMBL/GenBank/DDBJ whole genome shotgun (WGS) entry which is preliminary data.</text>
</comment>
<proteinExistence type="predicted"/>
<dbReference type="SUPFAM" id="SSF55486">
    <property type="entry name" value="Metalloproteases ('zincins'), catalytic domain"/>
    <property type="match status" value="1"/>
</dbReference>
<evidence type="ECO:0008006" key="3">
    <source>
        <dbReference type="Google" id="ProtNLM"/>
    </source>
</evidence>
<dbReference type="Gene3D" id="3.40.390.10">
    <property type="entry name" value="Collagenase (Catalytic Domain)"/>
    <property type="match status" value="1"/>
</dbReference>
<name>A0A1S9RAU1_PENBI</name>
<organism evidence="1 2">
    <name type="scientific">Penicillium brasilianum</name>
    <dbReference type="NCBI Taxonomy" id="104259"/>
    <lineage>
        <taxon>Eukaryota</taxon>
        <taxon>Fungi</taxon>
        <taxon>Dikarya</taxon>
        <taxon>Ascomycota</taxon>
        <taxon>Pezizomycotina</taxon>
        <taxon>Eurotiomycetes</taxon>
        <taxon>Eurotiomycetidae</taxon>
        <taxon>Eurotiales</taxon>
        <taxon>Aspergillaceae</taxon>
        <taxon>Penicillium</taxon>
    </lineage>
</organism>
<evidence type="ECO:0000313" key="2">
    <source>
        <dbReference type="Proteomes" id="UP000190744"/>
    </source>
</evidence>
<dbReference type="Proteomes" id="UP000190744">
    <property type="component" value="Unassembled WGS sequence"/>
</dbReference>
<sequence length="274" mass="29870">MPHAAQSTINPARAIFFRDLKGDLGSEALETLDPEKSMSQALPTLTGSSATKLEIYPCTTQKPTPAAIAGSISTTALQVGLGKEIARWRTGPTKTVNFAVLATGYPKPELAFLAANKLHEAANEWNALKLGVQFEWVYKIEDAAFVLTYAEQVNPGTLAEAFFPNNIDLNVLNVYPAAFKEGTVPYLKNIFLHELGHVLGLRHEFAPELETGANLKSVQIGPRNPTSVMGYEFPPQLQQSDIDSAKAFYQFPGTHLGVWQKPGTLPIVDYDANN</sequence>
<dbReference type="AlphaFoldDB" id="A0A1S9RAU1"/>
<dbReference type="InterPro" id="IPR024079">
    <property type="entry name" value="MetalloPept_cat_dom_sf"/>
</dbReference>
<gene>
    <name evidence="1" type="ORF">PEBR_40013</name>
</gene>
<protein>
    <recommendedName>
        <fullName evidence="3">Peptidase metallopeptidase domain-containing protein</fullName>
    </recommendedName>
</protein>